<organism evidence="2 3">
    <name type="scientific">Candidatus Giovannonibacteria bacterium RIFCSPLOWO2_01_FULL_46_13</name>
    <dbReference type="NCBI Taxonomy" id="1798352"/>
    <lineage>
        <taxon>Bacteria</taxon>
        <taxon>Candidatus Giovannoniibacteriota</taxon>
    </lineage>
</organism>
<dbReference type="EMBL" id="MFIE01000007">
    <property type="protein sequence ID" value="OGF83009.1"/>
    <property type="molecule type" value="Genomic_DNA"/>
</dbReference>
<name>A0A1F5X561_9BACT</name>
<dbReference type="CDD" id="cd02976">
    <property type="entry name" value="NrdH"/>
    <property type="match status" value="1"/>
</dbReference>
<gene>
    <name evidence="2" type="ORF">A3B18_02295</name>
</gene>
<dbReference type="AlphaFoldDB" id="A0A1F5X561"/>
<dbReference type="PANTHER" id="PTHR34386">
    <property type="entry name" value="GLUTAREDOXIN"/>
    <property type="match status" value="1"/>
</dbReference>
<dbReference type="SUPFAM" id="SSF52833">
    <property type="entry name" value="Thioredoxin-like"/>
    <property type="match status" value="1"/>
</dbReference>
<feature type="domain" description="Glutaredoxin" evidence="1">
    <location>
        <begin position="5"/>
        <end position="64"/>
    </location>
</feature>
<proteinExistence type="predicted"/>
<dbReference type="PANTHER" id="PTHR34386:SF1">
    <property type="entry name" value="GLUTAREDOXIN-LIKE PROTEIN NRDH"/>
    <property type="match status" value="1"/>
</dbReference>
<dbReference type="NCBIfam" id="TIGR02196">
    <property type="entry name" value="GlrX_YruB"/>
    <property type="match status" value="1"/>
</dbReference>
<reference evidence="2 3" key="1">
    <citation type="journal article" date="2016" name="Nat. Commun.">
        <title>Thousands of microbial genomes shed light on interconnected biogeochemical processes in an aquifer system.</title>
        <authorList>
            <person name="Anantharaman K."/>
            <person name="Brown C.T."/>
            <person name="Hug L.A."/>
            <person name="Sharon I."/>
            <person name="Castelle C.J."/>
            <person name="Probst A.J."/>
            <person name="Thomas B.C."/>
            <person name="Singh A."/>
            <person name="Wilkins M.J."/>
            <person name="Karaoz U."/>
            <person name="Brodie E.L."/>
            <person name="Williams K.H."/>
            <person name="Hubbard S.S."/>
            <person name="Banfield J.F."/>
        </authorList>
    </citation>
    <scope>NUCLEOTIDE SEQUENCE [LARGE SCALE GENOMIC DNA]</scope>
</reference>
<comment type="caution">
    <text evidence="2">The sequence shown here is derived from an EMBL/GenBank/DDBJ whole genome shotgun (WGS) entry which is preliminary data.</text>
</comment>
<dbReference type="PROSITE" id="PS51354">
    <property type="entry name" value="GLUTAREDOXIN_2"/>
    <property type="match status" value="1"/>
</dbReference>
<dbReference type="GO" id="GO:0009055">
    <property type="term" value="F:electron transfer activity"/>
    <property type="evidence" value="ECO:0007669"/>
    <property type="project" value="TreeGrafter"/>
</dbReference>
<evidence type="ECO:0000313" key="3">
    <source>
        <dbReference type="Proteomes" id="UP000178684"/>
    </source>
</evidence>
<dbReference type="InterPro" id="IPR011911">
    <property type="entry name" value="GlrX_YruB"/>
</dbReference>
<protein>
    <submittedName>
        <fullName evidence="2">NrdH-redoxin</fullName>
    </submittedName>
</protein>
<evidence type="ECO:0000259" key="1">
    <source>
        <dbReference type="Pfam" id="PF00462"/>
    </source>
</evidence>
<dbReference type="InterPro" id="IPR036249">
    <property type="entry name" value="Thioredoxin-like_sf"/>
</dbReference>
<evidence type="ECO:0000313" key="2">
    <source>
        <dbReference type="EMBL" id="OGF83009.1"/>
    </source>
</evidence>
<dbReference type="InterPro" id="IPR051548">
    <property type="entry name" value="Grx-like_ET"/>
</dbReference>
<sequence>MAKEVKIYTTPSCVYCKMTKEMFQKNSVEYKEMNVAADQAAREEMVSKSGQLGVPVIDIGGEIVIGFDELRLKELLEIKA</sequence>
<dbReference type="GO" id="GO:0045454">
    <property type="term" value="P:cell redox homeostasis"/>
    <property type="evidence" value="ECO:0007669"/>
    <property type="project" value="TreeGrafter"/>
</dbReference>
<dbReference type="Pfam" id="PF00462">
    <property type="entry name" value="Glutaredoxin"/>
    <property type="match status" value="1"/>
</dbReference>
<accession>A0A1F5X561</accession>
<dbReference type="InterPro" id="IPR002109">
    <property type="entry name" value="Glutaredoxin"/>
</dbReference>
<dbReference type="Gene3D" id="3.40.30.10">
    <property type="entry name" value="Glutaredoxin"/>
    <property type="match status" value="1"/>
</dbReference>
<dbReference type="Proteomes" id="UP000178684">
    <property type="component" value="Unassembled WGS sequence"/>
</dbReference>